<evidence type="ECO:0000313" key="14">
    <source>
        <dbReference type="EMBL" id="GFY67007.1"/>
    </source>
</evidence>
<evidence type="ECO:0000256" key="2">
    <source>
        <dbReference type="ARBA" id="ARBA00007193"/>
    </source>
</evidence>
<feature type="transmembrane region" description="Helical" evidence="13">
    <location>
        <begin position="112"/>
        <end position="136"/>
    </location>
</feature>
<evidence type="ECO:0000256" key="12">
    <source>
        <dbReference type="RuleBase" id="RU000679"/>
    </source>
</evidence>
<keyword evidence="7" id="KW-0915">Sodium</keyword>
<comment type="similarity">
    <text evidence="2 12">Belongs to the amiloride-sensitive sodium channel (TC 1.A.6) family.</text>
</comment>
<keyword evidence="8 12" id="KW-0406">Ion transport</keyword>
<keyword evidence="5 12" id="KW-0812">Transmembrane</keyword>
<evidence type="ECO:0000256" key="9">
    <source>
        <dbReference type="ARBA" id="ARBA00023136"/>
    </source>
</evidence>
<evidence type="ECO:0000313" key="15">
    <source>
        <dbReference type="Proteomes" id="UP000886998"/>
    </source>
</evidence>
<dbReference type="GO" id="GO:0005272">
    <property type="term" value="F:sodium channel activity"/>
    <property type="evidence" value="ECO:0007669"/>
    <property type="project" value="UniProtKB-KW"/>
</dbReference>
<evidence type="ECO:0000256" key="5">
    <source>
        <dbReference type="ARBA" id="ARBA00022692"/>
    </source>
</evidence>
<keyword evidence="10 12" id="KW-0739">Sodium transport</keyword>
<evidence type="ECO:0000256" key="1">
    <source>
        <dbReference type="ARBA" id="ARBA00004141"/>
    </source>
</evidence>
<keyword evidence="9 13" id="KW-0472">Membrane</keyword>
<evidence type="ECO:0000256" key="6">
    <source>
        <dbReference type="ARBA" id="ARBA00022989"/>
    </source>
</evidence>
<accession>A0A8X6YA45</accession>
<keyword evidence="11 12" id="KW-0407">Ion channel</keyword>
<organism evidence="14 15">
    <name type="scientific">Trichonephila inaurata madagascariensis</name>
    <dbReference type="NCBI Taxonomy" id="2747483"/>
    <lineage>
        <taxon>Eukaryota</taxon>
        <taxon>Metazoa</taxon>
        <taxon>Ecdysozoa</taxon>
        <taxon>Arthropoda</taxon>
        <taxon>Chelicerata</taxon>
        <taxon>Arachnida</taxon>
        <taxon>Araneae</taxon>
        <taxon>Araneomorphae</taxon>
        <taxon>Entelegynae</taxon>
        <taxon>Araneoidea</taxon>
        <taxon>Nephilidae</taxon>
        <taxon>Trichonephila</taxon>
        <taxon>Trichonephila inaurata</taxon>
    </lineage>
</organism>
<evidence type="ECO:0000256" key="7">
    <source>
        <dbReference type="ARBA" id="ARBA00023053"/>
    </source>
</evidence>
<dbReference type="Pfam" id="PF00858">
    <property type="entry name" value="ASC"/>
    <property type="match status" value="1"/>
</dbReference>
<keyword evidence="15" id="KW-1185">Reference proteome</keyword>
<keyword evidence="3 12" id="KW-0813">Transport</keyword>
<keyword evidence="4 12" id="KW-0894">Sodium channel</keyword>
<dbReference type="EMBL" id="BMAV01016315">
    <property type="protein sequence ID" value="GFY67007.1"/>
    <property type="molecule type" value="Genomic_DNA"/>
</dbReference>
<sequence length="392" mass="45615">MIQDCNPSSSRLLFLRPRFSRLRFFRFRSPFSPGSVLRSGLPQSLPGPPLYILGPQPDLVNLVRPEFLEGTNGPTTAFSENDRDRSKIRDFREQTNEAIFSKRNVACKILKGLILILCISCFLYQSANFFVLYFTYPTTLSLAVTNPEVIIKPALTFCISNLINRTYFCTEYPNLCTEPSNVTEFCEKYPLNCNGNNSNLLIPDSEELEGRYIVKALEAVQRLHLDYIHGRSKRNPWSLRNLCTDRDMKENFIFDQYTGFYSMCYSSNLRLDDNAEPEKWNKNSSPRGVRNMIDYFTLQMPNNESFLYENAPKIIFSVHSPFVRDDPRILQNELKFGRTYEVNVRLKEEHLLQHPYPTDCTDYEDLWRKNNKTGPRSQEVVLIIPLILVSRE</sequence>
<comment type="subcellular location">
    <subcellularLocation>
        <location evidence="1">Membrane</location>
        <topology evidence="1">Multi-pass membrane protein</topology>
    </subcellularLocation>
</comment>
<keyword evidence="6 13" id="KW-1133">Transmembrane helix</keyword>
<evidence type="ECO:0000256" key="8">
    <source>
        <dbReference type="ARBA" id="ARBA00023065"/>
    </source>
</evidence>
<evidence type="ECO:0000256" key="4">
    <source>
        <dbReference type="ARBA" id="ARBA00022461"/>
    </source>
</evidence>
<dbReference type="Proteomes" id="UP000886998">
    <property type="component" value="Unassembled WGS sequence"/>
</dbReference>
<comment type="caution">
    <text evidence="14">The sequence shown here is derived from an EMBL/GenBank/DDBJ whole genome shotgun (WGS) entry which is preliminary data.</text>
</comment>
<dbReference type="GO" id="GO:0016020">
    <property type="term" value="C:membrane"/>
    <property type="evidence" value="ECO:0007669"/>
    <property type="project" value="UniProtKB-SubCell"/>
</dbReference>
<reference evidence="14" key="1">
    <citation type="submission" date="2020-08" db="EMBL/GenBank/DDBJ databases">
        <title>Multicomponent nature underlies the extraordinary mechanical properties of spider dragline silk.</title>
        <authorList>
            <person name="Kono N."/>
            <person name="Nakamura H."/>
            <person name="Mori M."/>
            <person name="Yoshida Y."/>
            <person name="Ohtoshi R."/>
            <person name="Malay A.D."/>
            <person name="Moran D.A.P."/>
            <person name="Tomita M."/>
            <person name="Numata K."/>
            <person name="Arakawa K."/>
        </authorList>
    </citation>
    <scope>NUCLEOTIDE SEQUENCE</scope>
</reference>
<evidence type="ECO:0000256" key="10">
    <source>
        <dbReference type="ARBA" id="ARBA00023201"/>
    </source>
</evidence>
<name>A0A8X6YA45_9ARAC</name>
<evidence type="ECO:0000256" key="11">
    <source>
        <dbReference type="ARBA" id="ARBA00023303"/>
    </source>
</evidence>
<evidence type="ECO:0000256" key="3">
    <source>
        <dbReference type="ARBA" id="ARBA00022448"/>
    </source>
</evidence>
<evidence type="ECO:0000256" key="13">
    <source>
        <dbReference type="SAM" id="Phobius"/>
    </source>
</evidence>
<dbReference type="InterPro" id="IPR001873">
    <property type="entry name" value="ENaC"/>
</dbReference>
<proteinExistence type="inferred from homology"/>
<gene>
    <name evidence="14" type="primary">NCL1_28206</name>
    <name evidence="14" type="ORF">TNIN_307251</name>
</gene>
<protein>
    <submittedName>
        <fullName evidence="14">Uncharacterized protein</fullName>
    </submittedName>
</protein>
<dbReference type="OrthoDB" id="6434514at2759"/>
<dbReference type="AlphaFoldDB" id="A0A8X6YA45"/>